<keyword evidence="1" id="KW-0472">Membrane</keyword>
<dbReference type="Proteomes" id="UP001225378">
    <property type="component" value="Plasmid unnamed2"/>
</dbReference>
<proteinExistence type="predicted"/>
<gene>
    <name evidence="2" type="ORF">Q9L42_021225</name>
</gene>
<keyword evidence="2" id="KW-0614">Plasmid</keyword>
<evidence type="ECO:0000313" key="2">
    <source>
        <dbReference type="EMBL" id="XBS22830.1"/>
    </source>
</evidence>
<evidence type="ECO:0000313" key="3">
    <source>
        <dbReference type="Proteomes" id="UP001225378"/>
    </source>
</evidence>
<dbReference type="RefSeq" id="WP_305910431.1">
    <property type="nucleotide sequence ID" value="NZ_CP157744.1"/>
</dbReference>
<evidence type="ECO:0000256" key="1">
    <source>
        <dbReference type="SAM" id="Phobius"/>
    </source>
</evidence>
<name>A0AAU7P0W8_9GAMM</name>
<reference evidence="2 3" key="1">
    <citation type="journal article" date="2024" name="Microbiology">
        <title>Methylomarinum rosea sp. nov., a novel halophilic methanotrophic bacterium from the hypersaline Lake Elton.</title>
        <authorList>
            <person name="Suleimanov R.Z."/>
            <person name="Oshkin I.Y."/>
            <person name="Danilova O.V."/>
            <person name="Suzina N.E."/>
            <person name="Dedysh S.N."/>
        </authorList>
    </citation>
    <scope>NUCLEOTIDE SEQUENCE [LARGE SCALE GENOMIC DNA]</scope>
    <source>
        <strain evidence="2 3">Ch1-1</strain>
        <plasmid evidence="3">unnamed2</plasmid>
    </source>
</reference>
<feature type="transmembrane region" description="Helical" evidence="1">
    <location>
        <begin position="24"/>
        <end position="42"/>
    </location>
</feature>
<keyword evidence="1" id="KW-1133">Transmembrane helix</keyword>
<geneLocation type="plasmid" evidence="2 3">
    <name>unnamed2</name>
</geneLocation>
<accession>A0AAU7P0W8</accession>
<keyword evidence="3" id="KW-1185">Reference proteome</keyword>
<dbReference type="AlphaFoldDB" id="A0AAU7P0W8"/>
<dbReference type="EMBL" id="CP157744">
    <property type="protein sequence ID" value="XBS22830.1"/>
    <property type="molecule type" value="Genomic_DNA"/>
</dbReference>
<protein>
    <submittedName>
        <fullName evidence="2">Uncharacterized protein</fullName>
    </submittedName>
</protein>
<sequence>MGDSAKILENLIPQLQAWWDPITYIGYFTGLVMVVSGVISAIPKNQSMHRGGEYGKSFALVISGSLLLSLIPFMDVLSQTIFLEDSVHGLSYTPPSSDTPEGVYITVGMLIIMLTGLVGVIRGLNLLGKSGGDSRLFAPAVTHLIGGIAAVNFTKLLGVIGVSLGGDIENILSKIVGS</sequence>
<dbReference type="KEGG" id="mech:Q9L42_021225"/>
<keyword evidence="1" id="KW-0812">Transmembrane</keyword>
<organism evidence="2 3">
    <name type="scientific">Methylomarinum roseum</name>
    <dbReference type="NCBI Taxonomy" id="3067653"/>
    <lineage>
        <taxon>Bacteria</taxon>
        <taxon>Pseudomonadati</taxon>
        <taxon>Pseudomonadota</taxon>
        <taxon>Gammaproteobacteria</taxon>
        <taxon>Methylococcales</taxon>
        <taxon>Methylococcaceae</taxon>
        <taxon>Methylomarinum</taxon>
    </lineage>
</organism>
<feature type="transmembrane region" description="Helical" evidence="1">
    <location>
        <begin position="54"/>
        <end position="74"/>
    </location>
</feature>
<feature type="transmembrane region" description="Helical" evidence="1">
    <location>
        <begin position="103"/>
        <end position="124"/>
    </location>
</feature>